<evidence type="ECO:0000313" key="1">
    <source>
        <dbReference type="EMBL" id="KYC53856.1"/>
    </source>
</evidence>
<dbReference type="Proteomes" id="UP000075398">
    <property type="component" value="Unassembled WGS sequence"/>
</dbReference>
<evidence type="ECO:0000313" key="2">
    <source>
        <dbReference type="Proteomes" id="UP000075398"/>
    </source>
</evidence>
<gene>
    <name evidence="1" type="ORF">AMQ22_00055</name>
</gene>
<accession>A0A150J9I7</accession>
<organism evidence="1 2">
    <name type="scientific">Candidatus Methanofastidiosum methylothiophilum</name>
    <dbReference type="NCBI Taxonomy" id="1705564"/>
    <lineage>
        <taxon>Archaea</taxon>
        <taxon>Methanobacteriati</taxon>
        <taxon>Methanobacteriota</taxon>
        <taxon>Stenosarchaea group</taxon>
        <taxon>Candidatus Methanofastidiosia</taxon>
        <taxon>Candidatus Methanofastidiosales</taxon>
        <taxon>Candidatus Methanofastidiosaceae</taxon>
        <taxon>Candidatus Methanofastidiosum</taxon>
    </lineage>
</organism>
<protein>
    <submittedName>
        <fullName evidence="1">Uncharacterized protein</fullName>
    </submittedName>
</protein>
<name>A0A150J9I7_9EURY</name>
<sequence length="82" mass="9421">MNVVINGEKYHWRFDDITLNQILRLSGLVPGNILEEIYVEQVLPSNRYNNLRIIGRTEAVSLDESNIFRSCWRGKPTGNTDG</sequence>
<comment type="caution">
    <text evidence="1">The sequence shown here is derived from an EMBL/GenBank/DDBJ whole genome shotgun (WGS) entry which is preliminary data.</text>
</comment>
<proteinExistence type="predicted"/>
<reference evidence="1 2" key="1">
    <citation type="journal article" date="2016" name="ISME J.">
        <title>Chasing the elusive Euryarchaeota class WSA2: genomes reveal a uniquely fastidious methyl-reducing methanogen.</title>
        <authorList>
            <person name="Nobu M.K."/>
            <person name="Narihiro T."/>
            <person name="Kuroda K."/>
            <person name="Mei R."/>
            <person name="Liu W.T."/>
        </authorList>
    </citation>
    <scope>NUCLEOTIDE SEQUENCE [LARGE SCALE GENOMIC DNA]</scope>
    <source>
        <strain evidence="1">U1lsi0528_Bin055</strain>
    </source>
</reference>
<dbReference type="AlphaFoldDB" id="A0A150J9I7"/>
<dbReference type="EMBL" id="LNGC01000001">
    <property type="protein sequence ID" value="KYC53856.1"/>
    <property type="molecule type" value="Genomic_DNA"/>
</dbReference>